<accession>A0A9J6D6X9</accession>
<keyword evidence="1" id="KW-0472">Membrane</keyword>
<dbReference type="Proteomes" id="UP000821866">
    <property type="component" value="Chromosome 9"/>
</dbReference>
<comment type="caution">
    <text evidence="2">The sequence shown here is derived from an EMBL/GenBank/DDBJ whole genome shotgun (WGS) entry which is preliminary data.</text>
</comment>
<gene>
    <name evidence="2" type="ORF">HPB51_019871</name>
</gene>
<dbReference type="EMBL" id="JABSTU010000011">
    <property type="protein sequence ID" value="KAH8009802.1"/>
    <property type="molecule type" value="Genomic_DNA"/>
</dbReference>
<organism evidence="2 3">
    <name type="scientific">Rhipicephalus microplus</name>
    <name type="common">Cattle tick</name>
    <name type="synonym">Boophilus microplus</name>
    <dbReference type="NCBI Taxonomy" id="6941"/>
    <lineage>
        <taxon>Eukaryota</taxon>
        <taxon>Metazoa</taxon>
        <taxon>Ecdysozoa</taxon>
        <taxon>Arthropoda</taxon>
        <taxon>Chelicerata</taxon>
        <taxon>Arachnida</taxon>
        <taxon>Acari</taxon>
        <taxon>Parasitiformes</taxon>
        <taxon>Ixodida</taxon>
        <taxon>Ixodoidea</taxon>
        <taxon>Ixodidae</taxon>
        <taxon>Rhipicephalinae</taxon>
        <taxon>Rhipicephalus</taxon>
        <taxon>Boophilus</taxon>
    </lineage>
</organism>
<keyword evidence="3" id="KW-1185">Reference proteome</keyword>
<dbReference type="AlphaFoldDB" id="A0A9J6D6X9"/>
<evidence type="ECO:0000313" key="2">
    <source>
        <dbReference type="EMBL" id="KAH8009802.1"/>
    </source>
</evidence>
<reference evidence="2" key="2">
    <citation type="submission" date="2021-09" db="EMBL/GenBank/DDBJ databases">
        <authorList>
            <person name="Jia N."/>
            <person name="Wang J."/>
            <person name="Shi W."/>
            <person name="Du L."/>
            <person name="Sun Y."/>
            <person name="Zhan W."/>
            <person name="Jiang J."/>
            <person name="Wang Q."/>
            <person name="Zhang B."/>
            <person name="Ji P."/>
            <person name="Sakyi L.B."/>
            <person name="Cui X."/>
            <person name="Yuan T."/>
            <person name="Jiang B."/>
            <person name="Yang W."/>
            <person name="Lam T.T.-Y."/>
            <person name="Chang Q."/>
            <person name="Ding S."/>
            <person name="Wang X."/>
            <person name="Zhu J."/>
            <person name="Ruan X."/>
            <person name="Zhao L."/>
            <person name="Wei J."/>
            <person name="Que T."/>
            <person name="Du C."/>
            <person name="Cheng J."/>
            <person name="Dai P."/>
            <person name="Han X."/>
            <person name="Huang E."/>
            <person name="Gao Y."/>
            <person name="Liu J."/>
            <person name="Shao H."/>
            <person name="Ye R."/>
            <person name="Li L."/>
            <person name="Wei W."/>
            <person name="Wang X."/>
            <person name="Wang C."/>
            <person name="Huo Q."/>
            <person name="Li W."/>
            <person name="Guo W."/>
            <person name="Chen H."/>
            <person name="Chen S."/>
            <person name="Zhou L."/>
            <person name="Zhou L."/>
            <person name="Ni X."/>
            <person name="Tian J."/>
            <person name="Zhou Y."/>
            <person name="Sheng Y."/>
            <person name="Liu T."/>
            <person name="Pan Y."/>
            <person name="Xia L."/>
            <person name="Li J."/>
            <person name="Zhao F."/>
            <person name="Cao W."/>
        </authorList>
    </citation>
    <scope>NUCLEOTIDE SEQUENCE</scope>
    <source>
        <strain evidence="2">Rmic-2018</strain>
        <tissue evidence="2">Larvae</tissue>
    </source>
</reference>
<keyword evidence="1" id="KW-0812">Transmembrane</keyword>
<evidence type="ECO:0000313" key="3">
    <source>
        <dbReference type="Proteomes" id="UP000821866"/>
    </source>
</evidence>
<sequence length="179" mass="20337">MFLPMKIKMADRSHRHSTAPDRKYLFALDMMYHAVYWSLFFVSIVQWSPPTLSPAFVLVQSFHAMALLYHTYVIWAFVRWIKLTLPIVQQVSALPDDGVGQLLSPAMSRLLFSLLEAQGGNAPLLRLLERVLRLQERVRNLAIIIDNEPLQVGDAAAAAGPVEGQQQQLLFMTLRPNPR</sequence>
<feature type="transmembrane region" description="Helical" evidence="1">
    <location>
        <begin position="24"/>
        <end position="45"/>
    </location>
</feature>
<name>A0A9J6D6X9_RHIMP</name>
<reference evidence="2" key="1">
    <citation type="journal article" date="2020" name="Cell">
        <title>Large-Scale Comparative Analyses of Tick Genomes Elucidate Their Genetic Diversity and Vector Capacities.</title>
        <authorList>
            <consortium name="Tick Genome and Microbiome Consortium (TIGMIC)"/>
            <person name="Jia N."/>
            <person name="Wang J."/>
            <person name="Shi W."/>
            <person name="Du L."/>
            <person name="Sun Y."/>
            <person name="Zhan W."/>
            <person name="Jiang J.F."/>
            <person name="Wang Q."/>
            <person name="Zhang B."/>
            <person name="Ji P."/>
            <person name="Bell-Sakyi L."/>
            <person name="Cui X.M."/>
            <person name="Yuan T.T."/>
            <person name="Jiang B.G."/>
            <person name="Yang W.F."/>
            <person name="Lam T.T."/>
            <person name="Chang Q.C."/>
            <person name="Ding S.J."/>
            <person name="Wang X.J."/>
            <person name="Zhu J.G."/>
            <person name="Ruan X.D."/>
            <person name="Zhao L."/>
            <person name="Wei J.T."/>
            <person name="Ye R.Z."/>
            <person name="Que T.C."/>
            <person name="Du C.H."/>
            <person name="Zhou Y.H."/>
            <person name="Cheng J.X."/>
            <person name="Dai P.F."/>
            <person name="Guo W.B."/>
            <person name="Han X.H."/>
            <person name="Huang E.J."/>
            <person name="Li L.F."/>
            <person name="Wei W."/>
            <person name="Gao Y.C."/>
            <person name="Liu J.Z."/>
            <person name="Shao H.Z."/>
            <person name="Wang X."/>
            <person name="Wang C.C."/>
            <person name="Yang T.C."/>
            <person name="Huo Q.B."/>
            <person name="Li W."/>
            <person name="Chen H.Y."/>
            <person name="Chen S.E."/>
            <person name="Zhou L.G."/>
            <person name="Ni X.B."/>
            <person name="Tian J.H."/>
            <person name="Sheng Y."/>
            <person name="Liu T."/>
            <person name="Pan Y.S."/>
            <person name="Xia L.Y."/>
            <person name="Li J."/>
            <person name="Zhao F."/>
            <person name="Cao W.C."/>
        </authorList>
    </citation>
    <scope>NUCLEOTIDE SEQUENCE</scope>
    <source>
        <strain evidence="2">Rmic-2018</strain>
    </source>
</reference>
<feature type="transmembrane region" description="Helical" evidence="1">
    <location>
        <begin position="57"/>
        <end position="78"/>
    </location>
</feature>
<evidence type="ECO:0000256" key="1">
    <source>
        <dbReference type="SAM" id="Phobius"/>
    </source>
</evidence>
<keyword evidence="1" id="KW-1133">Transmembrane helix</keyword>
<dbReference type="VEuPathDB" id="VectorBase:LOC119178005"/>
<proteinExistence type="predicted"/>
<protein>
    <submittedName>
        <fullName evidence="2">Uncharacterized protein</fullName>
    </submittedName>
</protein>